<keyword evidence="3" id="KW-1185">Reference proteome</keyword>
<sequence>MAPRFKRGSISKSKRGQSKHQRGDLAGSKHRTAAELPPSSAYSSVGNLGNTEPMPQAGKSPPGVIQRGNTLEEVEGPKIYYPKQKEATDRGPDSAPLLPSVYSLSEVVGQPFRAVRKASSTSRLRDDEITFGLNRAAAQQNSSPASSVGSAETPQENYCPTIPKLEGIILGSPDLSLTSKGTCGTRGSGKVIVPARKVSSVQGSIEIGDVQEPVCDSSSTVTPTRTPSENNTETSLPGQTLQRSSLQLPPRPPTPMEFRQRSRSQGSSQSSFFSRGRSITRARGVRKPGRNFAKCDISRGQRVPFSIPPSIHSRQDHYMAPETSPDPGCNLAEEPERESDLPKMVPPILSREVPQNEILSQLKILTESVADIKIEQMRINVQLEDTNTHLKKVSEELQLENAARVRSLAAYEASINNHITQVVETLGEAVDCVAITVAKISDSTANTGPGNSKSSEVHDLRWSDDVEHDARDASARIPPSTHATFSDKCYAGPSTIHNRGKSLGGDVGKENFGSPIGRGRSHTNPSTTSRDQGQEGPSSWRGPPSSQKRGFWKRNRGGMSRRGSASGNGGGKYTMANSDGQQPPVSVALQPQAETPPNSYTHFHTHGGYEDQSHIHPAARTLDPSATHGQASGQQNRFPPRQSSMRHNHSFMRGGAGPSSQNYMPHRDFNPNYGSPLPQSGQGPSQPTFHHLQAPQNPGNNPLGGQWPAVNPEVNNTYRPWAGVSNWYHQVNHQGNNNMRSPPN</sequence>
<proteinExistence type="predicted"/>
<feature type="compositionally biased region" description="Basic residues" evidence="1">
    <location>
        <begin position="278"/>
        <end position="289"/>
    </location>
</feature>
<feature type="compositionally biased region" description="Low complexity" evidence="1">
    <location>
        <begin position="674"/>
        <end position="687"/>
    </location>
</feature>
<reference evidence="2 3" key="1">
    <citation type="submission" date="2017-10" db="EMBL/GenBank/DDBJ databases">
        <title>Comparative genomics in systemic dimorphic fungi from Ajellomycetaceae.</title>
        <authorList>
            <person name="Munoz J.F."/>
            <person name="Mcewen J.G."/>
            <person name="Clay O.K."/>
            <person name="Cuomo C.A."/>
        </authorList>
    </citation>
    <scope>NUCLEOTIDE SEQUENCE [LARGE SCALE GENOMIC DNA]</scope>
    <source>
        <strain evidence="2 3">UAMH130</strain>
    </source>
</reference>
<feature type="compositionally biased region" description="Polar residues" evidence="1">
    <location>
        <begin position="40"/>
        <end position="50"/>
    </location>
</feature>
<dbReference type="OrthoDB" id="4186499at2759"/>
<evidence type="ECO:0000313" key="3">
    <source>
        <dbReference type="Proteomes" id="UP000224080"/>
    </source>
</evidence>
<feature type="compositionally biased region" description="Polar residues" evidence="1">
    <location>
        <begin position="627"/>
        <end position="643"/>
    </location>
</feature>
<feature type="compositionally biased region" description="Polar residues" evidence="1">
    <location>
        <begin position="592"/>
        <end position="602"/>
    </location>
</feature>
<feature type="compositionally biased region" description="Low complexity" evidence="1">
    <location>
        <begin position="136"/>
        <end position="147"/>
    </location>
</feature>
<dbReference type="Proteomes" id="UP000224080">
    <property type="component" value="Unassembled WGS sequence"/>
</dbReference>
<feature type="compositionally biased region" description="Basic and acidic residues" evidence="1">
    <location>
        <begin position="83"/>
        <end position="92"/>
    </location>
</feature>
<feature type="compositionally biased region" description="Basic residues" evidence="1">
    <location>
        <begin position="1"/>
        <end position="20"/>
    </location>
</feature>
<dbReference type="EMBL" id="PDNC01000128">
    <property type="protein sequence ID" value="PGG98092.1"/>
    <property type="molecule type" value="Genomic_DNA"/>
</dbReference>
<feature type="region of interest" description="Disordered" evidence="1">
    <location>
        <begin position="136"/>
        <end position="156"/>
    </location>
</feature>
<organism evidence="2 3">
    <name type="scientific">Blastomyces parvus</name>
    <dbReference type="NCBI Taxonomy" id="2060905"/>
    <lineage>
        <taxon>Eukaryota</taxon>
        <taxon>Fungi</taxon>
        <taxon>Dikarya</taxon>
        <taxon>Ascomycota</taxon>
        <taxon>Pezizomycotina</taxon>
        <taxon>Eurotiomycetes</taxon>
        <taxon>Eurotiomycetidae</taxon>
        <taxon>Onygenales</taxon>
        <taxon>Ajellomycetaceae</taxon>
        <taxon>Blastomyces</taxon>
    </lineage>
</organism>
<feature type="compositionally biased region" description="Polar residues" evidence="1">
    <location>
        <begin position="229"/>
        <end position="247"/>
    </location>
</feature>
<evidence type="ECO:0000256" key="1">
    <source>
        <dbReference type="SAM" id="MobiDB-lite"/>
    </source>
</evidence>
<dbReference type="AlphaFoldDB" id="A0A2B7WN93"/>
<gene>
    <name evidence="2" type="ORF">GX51_07004</name>
</gene>
<comment type="caution">
    <text evidence="2">The sequence shown here is derived from an EMBL/GenBank/DDBJ whole genome shotgun (WGS) entry which is preliminary data.</text>
</comment>
<feature type="compositionally biased region" description="Polar residues" evidence="1">
    <location>
        <begin position="575"/>
        <end position="584"/>
    </location>
</feature>
<feature type="region of interest" description="Disordered" evidence="1">
    <location>
        <begin position="1"/>
        <end position="97"/>
    </location>
</feature>
<protein>
    <submittedName>
        <fullName evidence="2">Uncharacterized protein</fullName>
    </submittedName>
</protein>
<feature type="compositionally biased region" description="Low complexity" evidence="1">
    <location>
        <begin position="217"/>
        <end position="228"/>
    </location>
</feature>
<accession>A0A2B7WN93</accession>
<name>A0A2B7WN93_9EURO</name>
<feature type="compositionally biased region" description="Low complexity" evidence="1">
    <location>
        <begin position="263"/>
        <end position="277"/>
    </location>
</feature>
<feature type="compositionally biased region" description="Polar residues" evidence="1">
    <location>
        <begin position="522"/>
        <end position="537"/>
    </location>
</feature>
<feature type="region of interest" description="Disordered" evidence="1">
    <location>
        <begin position="209"/>
        <end position="341"/>
    </location>
</feature>
<evidence type="ECO:0000313" key="2">
    <source>
        <dbReference type="EMBL" id="PGG98092.1"/>
    </source>
</evidence>
<feature type="region of interest" description="Disordered" evidence="1">
    <location>
        <begin position="469"/>
        <end position="711"/>
    </location>
</feature>